<keyword evidence="9 10" id="KW-0472">Membrane</keyword>
<keyword evidence="5 10" id="KW-0145">Chemotaxis</keyword>
<keyword evidence="8" id="KW-1133">Transmembrane helix</keyword>
<evidence type="ECO:0000313" key="12">
    <source>
        <dbReference type="EMBL" id="EAW32918.1"/>
    </source>
</evidence>
<dbReference type="OrthoDB" id="7063251at2"/>
<keyword evidence="12" id="KW-0966">Cell projection</keyword>
<keyword evidence="12" id="KW-0969">Cilium</keyword>
<keyword evidence="7 10" id="KW-0283">Flagellar rotation</keyword>
<comment type="similarity">
    <text evidence="3 10">Belongs to the FliL family.</text>
</comment>
<organism evidence="12 13">
    <name type="scientific">marine gamma proteobacterium HTCC2143</name>
    <dbReference type="NCBI Taxonomy" id="247633"/>
    <lineage>
        <taxon>Bacteria</taxon>
        <taxon>Pseudomonadati</taxon>
        <taxon>Pseudomonadota</taxon>
        <taxon>Gammaproteobacteria</taxon>
        <taxon>Cellvibrionales</taxon>
        <taxon>Spongiibacteraceae</taxon>
        <taxon>BD1-7 clade</taxon>
    </lineage>
</organism>
<keyword evidence="6" id="KW-0812">Transmembrane</keyword>
<comment type="subcellular location">
    <subcellularLocation>
        <location evidence="10">Cell inner membrane</location>
    </subcellularLocation>
    <subcellularLocation>
        <location evidence="2">Cell membrane</location>
        <topology evidence="2">Single-pass membrane protein</topology>
    </subcellularLocation>
</comment>
<keyword evidence="11" id="KW-0732">Signal</keyword>
<evidence type="ECO:0000256" key="2">
    <source>
        <dbReference type="ARBA" id="ARBA00004162"/>
    </source>
</evidence>
<evidence type="ECO:0000256" key="5">
    <source>
        <dbReference type="ARBA" id="ARBA00022500"/>
    </source>
</evidence>
<evidence type="ECO:0000256" key="8">
    <source>
        <dbReference type="ARBA" id="ARBA00022989"/>
    </source>
</evidence>
<keyword evidence="12" id="KW-0282">Flagellum</keyword>
<sequence>MRLINTGIFLGYLLLISSMSSAQDVSSRYIDLKPAFVVNYGDGGKLRYLKTDIALRVEGDSEGPVDIRHHMPYIRHSLVMRLSRASEEELSSMEGKELLRQEALESVRDVLMKEEGVQYVEDLLFNSFIVQR</sequence>
<dbReference type="AlphaFoldDB" id="A0Y9W4"/>
<keyword evidence="4" id="KW-1003">Cell membrane</keyword>
<dbReference type="STRING" id="247633.GP2143_16721"/>
<dbReference type="GO" id="GO:0005886">
    <property type="term" value="C:plasma membrane"/>
    <property type="evidence" value="ECO:0007669"/>
    <property type="project" value="UniProtKB-SubCell"/>
</dbReference>
<feature type="chain" id="PRO_5002631339" description="Flagellar protein FliL" evidence="11">
    <location>
        <begin position="23"/>
        <end position="132"/>
    </location>
</feature>
<evidence type="ECO:0000256" key="6">
    <source>
        <dbReference type="ARBA" id="ARBA00022692"/>
    </source>
</evidence>
<evidence type="ECO:0000256" key="4">
    <source>
        <dbReference type="ARBA" id="ARBA00022475"/>
    </source>
</evidence>
<dbReference type="GO" id="GO:0006935">
    <property type="term" value="P:chemotaxis"/>
    <property type="evidence" value="ECO:0007669"/>
    <property type="project" value="UniProtKB-KW"/>
</dbReference>
<dbReference type="GO" id="GO:0009425">
    <property type="term" value="C:bacterial-type flagellum basal body"/>
    <property type="evidence" value="ECO:0007669"/>
    <property type="project" value="InterPro"/>
</dbReference>
<name>A0Y9W4_9GAMM</name>
<evidence type="ECO:0000256" key="1">
    <source>
        <dbReference type="ARBA" id="ARBA00002254"/>
    </source>
</evidence>
<dbReference type="eggNOG" id="COG1580">
    <property type="taxonomic scope" value="Bacteria"/>
</dbReference>
<accession>A0Y9W4</accession>
<evidence type="ECO:0000256" key="9">
    <source>
        <dbReference type="ARBA" id="ARBA00023136"/>
    </source>
</evidence>
<evidence type="ECO:0000256" key="10">
    <source>
        <dbReference type="RuleBase" id="RU364125"/>
    </source>
</evidence>
<protein>
    <recommendedName>
        <fullName evidence="10">Flagellar protein FliL</fullName>
    </recommendedName>
</protein>
<feature type="signal peptide" evidence="11">
    <location>
        <begin position="1"/>
        <end position="22"/>
    </location>
</feature>
<gene>
    <name evidence="12" type="ORF">GP2143_16721</name>
</gene>
<proteinExistence type="inferred from homology"/>
<keyword evidence="10" id="KW-0997">Cell inner membrane</keyword>
<dbReference type="PANTHER" id="PTHR35091">
    <property type="entry name" value="FLAGELLAR PROTEIN FLIL"/>
    <property type="match status" value="1"/>
</dbReference>
<dbReference type="Pfam" id="PF03748">
    <property type="entry name" value="FliL"/>
    <property type="match status" value="1"/>
</dbReference>
<dbReference type="PANTHER" id="PTHR35091:SF2">
    <property type="entry name" value="FLAGELLAR PROTEIN FLIL"/>
    <property type="match status" value="1"/>
</dbReference>
<comment type="function">
    <text evidence="1 10">Controls the rotational direction of flagella during chemotaxis.</text>
</comment>
<evidence type="ECO:0000256" key="7">
    <source>
        <dbReference type="ARBA" id="ARBA00022779"/>
    </source>
</evidence>
<dbReference type="EMBL" id="AAVT01000001">
    <property type="protein sequence ID" value="EAW32918.1"/>
    <property type="molecule type" value="Genomic_DNA"/>
</dbReference>
<evidence type="ECO:0000256" key="11">
    <source>
        <dbReference type="SAM" id="SignalP"/>
    </source>
</evidence>
<dbReference type="GO" id="GO:0071978">
    <property type="term" value="P:bacterial-type flagellum-dependent swarming motility"/>
    <property type="evidence" value="ECO:0007669"/>
    <property type="project" value="TreeGrafter"/>
</dbReference>
<comment type="caution">
    <text evidence="12">The sequence shown here is derived from an EMBL/GenBank/DDBJ whole genome shotgun (WGS) entry which is preliminary data.</text>
</comment>
<evidence type="ECO:0000256" key="3">
    <source>
        <dbReference type="ARBA" id="ARBA00008281"/>
    </source>
</evidence>
<dbReference type="Proteomes" id="UP000004931">
    <property type="component" value="Unassembled WGS sequence"/>
</dbReference>
<evidence type="ECO:0000313" key="13">
    <source>
        <dbReference type="Proteomes" id="UP000004931"/>
    </source>
</evidence>
<reference evidence="12 13" key="1">
    <citation type="journal article" date="2010" name="J. Bacteriol.">
        <title>Genome sequence of the oligotrophic marine Gammaproteobacterium HTCC2143, isolated from the Oregon Coast.</title>
        <authorList>
            <person name="Oh H.M."/>
            <person name="Kang I."/>
            <person name="Ferriera S."/>
            <person name="Giovannoni S.J."/>
            <person name="Cho J.C."/>
        </authorList>
    </citation>
    <scope>NUCLEOTIDE SEQUENCE [LARGE SCALE GENOMIC DNA]</scope>
    <source>
        <strain evidence="12 13">HTCC2143</strain>
    </source>
</reference>
<dbReference type="InterPro" id="IPR005503">
    <property type="entry name" value="FliL"/>
</dbReference>
<keyword evidence="13" id="KW-1185">Reference proteome</keyword>